<evidence type="ECO:0000259" key="7">
    <source>
        <dbReference type="Pfam" id="PF00892"/>
    </source>
</evidence>
<keyword evidence="4 6" id="KW-1133">Transmembrane helix</keyword>
<evidence type="ECO:0000256" key="2">
    <source>
        <dbReference type="ARBA" id="ARBA00009853"/>
    </source>
</evidence>
<feature type="transmembrane region" description="Helical" evidence="6">
    <location>
        <begin position="72"/>
        <end position="92"/>
    </location>
</feature>
<dbReference type="SUPFAM" id="SSF103481">
    <property type="entry name" value="Multidrug resistance efflux transporter EmrE"/>
    <property type="match status" value="2"/>
</dbReference>
<evidence type="ECO:0000256" key="5">
    <source>
        <dbReference type="ARBA" id="ARBA00023136"/>
    </source>
</evidence>
<dbReference type="Proteomes" id="UP000469430">
    <property type="component" value="Unassembled WGS sequence"/>
</dbReference>
<feature type="transmembrane region" description="Helical" evidence="6">
    <location>
        <begin position="211"/>
        <end position="234"/>
    </location>
</feature>
<name>A0A6I4TPW5_9SPHN</name>
<feature type="transmembrane region" description="Helical" evidence="6">
    <location>
        <begin position="39"/>
        <end position="60"/>
    </location>
</feature>
<evidence type="ECO:0000256" key="4">
    <source>
        <dbReference type="ARBA" id="ARBA00022989"/>
    </source>
</evidence>
<keyword evidence="5 6" id="KW-0472">Membrane</keyword>
<feature type="transmembrane region" description="Helical" evidence="6">
    <location>
        <begin position="124"/>
        <end position="141"/>
    </location>
</feature>
<proteinExistence type="inferred from homology"/>
<evidence type="ECO:0000256" key="1">
    <source>
        <dbReference type="ARBA" id="ARBA00004141"/>
    </source>
</evidence>
<dbReference type="EMBL" id="WTYJ01000001">
    <property type="protein sequence ID" value="MXO97886.1"/>
    <property type="molecule type" value="Genomic_DNA"/>
</dbReference>
<keyword evidence="3 6" id="KW-0812">Transmembrane</keyword>
<comment type="similarity">
    <text evidence="2">Belongs to the drug/metabolite transporter (DMT) superfamily. 10 TMS drug/metabolite exporter (DME) (TC 2.A.7.3) family.</text>
</comment>
<dbReference type="AlphaFoldDB" id="A0A6I4TPW5"/>
<accession>A0A6I4TPW5</accession>
<evidence type="ECO:0000313" key="8">
    <source>
        <dbReference type="EMBL" id="MXO97886.1"/>
    </source>
</evidence>
<feature type="transmembrane region" description="Helical" evidence="6">
    <location>
        <begin position="267"/>
        <end position="284"/>
    </location>
</feature>
<dbReference type="GO" id="GO:0016020">
    <property type="term" value="C:membrane"/>
    <property type="evidence" value="ECO:0007669"/>
    <property type="project" value="UniProtKB-SubCell"/>
</dbReference>
<feature type="domain" description="EamA" evidence="7">
    <location>
        <begin position="11"/>
        <end position="138"/>
    </location>
</feature>
<feature type="transmembrane region" description="Helical" evidence="6">
    <location>
        <begin position="153"/>
        <end position="171"/>
    </location>
</feature>
<feature type="transmembrane region" description="Helical" evidence="6">
    <location>
        <begin position="98"/>
        <end position="117"/>
    </location>
</feature>
<evidence type="ECO:0000313" key="9">
    <source>
        <dbReference type="Proteomes" id="UP000469430"/>
    </source>
</evidence>
<feature type="transmembrane region" description="Helical" evidence="6">
    <location>
        <begin position="241"/>
        <end position="261"/>
    </location>
</feature>
<reference evidence="8 9" key="1">
    <citation type="submission" date="2019-12" db="EMBL/GenBank/DDBJ databases">
        <title>Genomic-based taxomic classification of the family Erythrobacteraceae.</title>
        <authorList>
            <person name="Xu L."/>
        </authorList>
    </citation>
    <scope>NUCLEOTIDE SEQUENCE [LARGE SCALE GENOMIC DNA]</scope>
    <source>
        <strain evidence="8 9">S36</strain>
    </source>
</reference>
<organism evidence="8 9">
    <name type="scientific">Croceibacterium xixiisoli</name>
    <dbReference type="NCBI Taxonomy" id="1476466"/>
    <lineage>
        <taxon>Bacteria</taxon>
        <taxon>Pseudomonadati</taxon>
        <taxon>Pseudomonadota</taxon>
        <taxon>Alphaproteobacteria</taxon>
        <taxon>Sphingomonadales</taxon>
        <taxon>Erythrobacteraceae</taxon>
        <taxon>Croceibacterium</taxon>
    </lineage>
</organism>
<comment type="caution">
    <text evidence="8">The sequence shown here is derived from an EMBL/GenBank/DDBJ whole genome shotgun (WGS) entry which is preliminary data.</text>
</comment>
<feature type="transmembrane region" description="Helical" evidence="6">
    <location>
        <begin position="183"/>
        <end position="205"/>
    </location>
</feature>
<comment type="subcellular location">
    <subcellularLocation>
        <location evidence="1">Membrane</location>
        <topology evidence="1">Multi-pass membrane protein</topology>
    </subcellularLocation>
</comment>
<keyword evidence="9" id="KW-1185">Reference proteome</keyword>
<dbReference type="RefSeq" id="WP_161389568.1">
    <property type="nucleotide sequence ID" value="NZ_JBHSCP010000001.1"/>
</dbReference>
<dbReference type="InterPro" id="IPR000620">
    <property type="entry name" value="EamA_dom"/>
</dbReference>
<gene>
    <name evidence="8" type="ORF">GRI97_02640</name>
</gene>
<dbReference type="PANTHER" id="PTHR22911">
    <property type="entry name" value="ACYL-MALONYL CONDENSING ENZYME-RELATED"/>
    <property type="match status" value="1"/>
</dbReference>
<evidence type="ECO:0000256" key="6">
    <source>
        <dbReference type="SAM" id="Phobius"/>
    </source>
</evidence>
<dbReference type="Pfam" id="PF00892">
    <property type="entry name" value="EamA"/>
    <property type="match status" value="2"/>
</dbReference>
<dbReference type="InterPro" id="IPR037185">
    <property type="entry name" value="EmrE-like"/>
</dbReference>
<dbReference type="OrthoDB" id="7818056at2"/>
<dbReference type="PANTHER" id="PTHR22911:SF6">
    <property type="entry name" value="SOLUTE CARRIER FAMILY 35 MEMBER G1"/>
    <property type="match status" value="1"/>
</dbReference>
<feature type="domain" description="EamA" evidence="7">
    <location>
        <begin position="154"/>
        <end position="284"/>
    </location>
</feature>
<protein>
    <submittedName>
        <fullName evidence="8">EamA family transporter</fullName>
    </submittedName>
</protein>
<dbReference type="Gene3D" id="1.10.3730.20">
    <property type="match status" value="1"/>
</dbReference>
<sequence length="291" mass="30642">MADKRALLPFLAALLGVGLFSTMDGFAKFATLAVGAYSALLWRSGFGIVLAGGAWLLHGARRPPAKVLKIHLLRGMVMAGMAFTFFWGVARLPLAEAIALGLSAPLLALCLAAVLLGERIDLQAIGASLIGLIGVMIIAGGRITTSDAGTDQAWGIAALLLSALLYAWNLILQRQQALLAHPFEVAAFQNLVVGAVLLPLAPWLAIWPAGAVWQAIAMAALLSVLAAMLLSWAYGRAEAQALVPLEYSAFLWAALVGWIAFAEPLTWPLVTGAGLIVLGCWITTRRKTTAP</sequence>
<evidence type="ECO:0000256" key="3">
    <source>
        <dbReference type="ARBA" id="ARBA00022692"/>
    </source>
</evidence>